<organism evidence="3 4">
    <name type="scientific">Periconia macrospinosa</name>
    <dbReference type="NCBI Taxonomy" id="97972"/>
    <lineage>
        <taxon>Eukaryota</taxon>
        <taxon>Fungi</taxon>
        <taxon>Dikarya</taxon>
        <taxon>Ascomycota</taxon>
        <taxon>Pezizomycotina</taxon>
        <taxon>Dothideomycetes</taxon>
        <taxon>Pleosporomycetidae</taxon>
        <taxon>Pleosporales</taxon>
        <taxon>Massarineae</taxon>
        <taxon>Periconiaceae</taxon>
        <taxon>Periconia</taxon>
    </lineage>
</organism>
<name>A0A2V1D4K6_9PLEO</name>
<feature type="compositionally biased region" description="Low complexity" evidence="1">
    <location>
        <begin position="64"/>
        <end position="82"/>
    </location>
</feature>
<dbReference type="EMBL" id="KZ805684">
    <property type="protein sequence ID" value="PVH92423.1"/>
    <property type="molecule type" value="Genomic_DNA"/>
</dbReference>
<dbReference type="Proteomes" id="UP000244855">
    <property type="component" value="Unassembled WGS sequence"/>
</dbReference>
<evidence type="ECO:0000256" key="1">
    <source>
        <dbReference type="SAM" id="MobiDB-lite"/>
    </source>
</evidence>
<protein>
    <recommendedName>
        <fullName evidence="5">Ubiquitin 3 binding protein But2 C-terminal domain-containing protein</fullName>
    </recommendedName>
</protein>
<feature type="chain" id="PRO_5016166396" description="Ubiquitin 3 binding protein But2 C-terminal domain-containing protein" evidence="2">
    <location>
        <begin position="23"/>
        <end position="193"/>
    </location>
</feature>
<sequence>MRLTNLLPTIAAVALLQSDIQAAPTRPINLPQIRSTTSYPPIATPQRLTLLLTPSLPSYPIPPSTSNTTSSTPPSPETPANTTLLVSTRVSPTGAYPFTNSTFEPNGPDPSTPVPFTWMKVQVSRQDGGGVVVEWTKVPVDVEEWGMWFDVAKLGDGGDQGEKERRVPLSVVGVSPDGIQSFWGSGEVVVVEE</sequence>
<gene>
    <name evidence="3" type="ORF">DM02DRAFT_619933</name>
</gene>
<keyword evidence="2" id="KW-0732">Signal</keyword>
<evidence type="ECO:0000256" key="2">
    <source>
        <dbReference type="SAM" id="SignalP"/>
    </source>
</evidence>
<accession>A0A2V1D4K6</accession>
<evidence type="ECO:0000313" key="4">
    <source>
        <dbReference type="Proteomes" id="UP000244855"/>
    </source>
</evidence>
<keyword evidence="4" id="KW-1185">Reference proteome</keyword>
<reference evidence="3 4" key="1">
    <citation type="journal article" date="2018" name="Sci. Rep.">
        <title>Comparative genomics provides insights into the lifestyle and reveals functional heterogeneity of dark septate endophytic fungi.</title>
        <authorList>
            <person name="Knapp D.G."/>
            <person name="Nemeth J.B."/>
            <person name="Barry K."/>
            <person name="Hainaut M."/>
            <person name="Henrissat B."/>
            <person name="Johnson J."/>
            <person name="Kuo A."/>
            <person name="Lim J.H.P."/>
            <person name="Lipzen A."/>
            <person name="Nolan M."/>
            <person name="Ohm R.A."/>
            <person name="Tamas L."/>
            <person name="Grigoriev I.V."/>
            <person name="Spatafora J.W."/>
            <person name="Nagy L.G."/>
            <person name="Kovacs G.M."/>
        </authorList>
    </citation>
    <scope>NUCLEOTIDE SEQUENCE [LARGE SCALE GENOMIC DNA]</scope>
    <source>
        <strain evidence="3 4">DSE2036</strain>
    </source>
</reference>
<dbReference type="OrthoDB" id="2338662at2759"/>
<feature type="signal peptide" evidence="2">
    <location>
        <begin position="1"/>
        <end position="22"/>
    </location>
</feature>
<feature type="region of interest" description="Disordered" evidence="1">
    <location>
        <begin position="59"/>
        <end position="82"/>
    </location>
</feature>
<proteinExistence type="predicted"/>
<evidence type="ECO:0000313" key="3">
    <source>
        <dbReference type="EMBL" id="PVH92423.1"/>
    </source>
</evidence>
<evidence type="ECO:0008006" key="5">
    <source>
        <dbReference type="Google" id="ProtNLM"/>
    </source>
</evidence>
<dbReference type="AlphaFoldDB" id="A0A2V1D4K6"/>